<accession>A0A8J5F814</accession>
<dbReference type="Proteomes" id="UP000734854">
    <property type="component" value="Unassembled WGS sequence"/>
</dbReference>
<dbReference type="EMBL" id="JACMSC010000016">
    <property type="protein sequence ID" value="KAG6483341.1"/>
    <property type="molecule type" value="Genomic_DNA"/>
</dbReference>
<protein>
    <submittedName>
        <fullName evidence="1">Uncharacterized protein</fullName>
    </submittedName>
</protein>
<sequence length="125" mass="13975">MRLSPHPHLWGRGQCVDKLARFQTVSSSRRRGEEEHGEKSIAISVDDLIDGKSTLQAEVNKDFSGLCVSRKCWAVKVDSWQGGLHMAGDLDGGRFARRCWVCASQKKEEEENIGQGHSHSDAQIR</sequence>
<gene>
    <name evidence="1" type="ORF">ZIOFF_059985</name>
</gene>
<proteinExistence type="predicted"/>
<evidence type="ECO:0000313" key="1">
    <source>
        <dbReference type="EMBL" id="KAG6483341.1"/>
    </source>
</evidence>
<keyword evidence="2" id="KW-1185">Reference proteome</keyword>
<evidence type="ECO:0000313" key="2">
    <source>
        <dbReference type="Proteomes" id="UP000734854"/>
    </source>
</evidence>
<comment type="caution">
    <text evidence="1">The sequence shown here is derived from an EMBL/GenBank/DDBJ whole genome shotgun (WGS) entry which is preliminary data.</text>
</comment>
<organism evidence="1 2">
    <name type="scientific">Zingiber officinale</name>
    <name type="common">Ginger</name>
    <name type="synonym">Amomum zingiber</name>
    <dbReference type="NCBI Taxonomy" id="94328"/>
    <lineage>
        <taxon>Eukaryota</taxon>
        <taxon>Viridiplantae</taxon>
        <taxon>Streptophyta</taxon>
        <taxon>Embryophyta</taxon>
        <taxon>Tracheophyta</taxon>
        <taxon>Spermatophyta</taxon>
        <taxon>Magnoliopsida</taxon>
        <taxon>Liliopsida</taxon>
        <taxon>Zingiberales</taxon>
        <taxon>Zingiberaceae</taxon>
        <taxon>Zingiber</taxon>
    </lineage>
</organism>
<dbReference type="AlphaFoldDB" id="A0A8J5F814"/>
<reference evidence="1 2" key="1">
    <citation type="submission" date="2020-08" db="EMBL/GenBank/DDBJ databases">
        <title>Plant Genome Project.</title>
        <authorList>
            <person name="Zhang R.-G."/>
        </authorList>
    </citation>
    <scope>NUCLEOTIDE SEQUENCE [LARGE SCALE GENOMIC DNA]</scope>
    <source>
        <tissue evidence="1">Rhizome</tissue>
    </source>
</reference>
<name>A0A8J5F814_ZINOF</name>